<dbReference type="Proteomes" id="UP001642501">
    <property type="component" value="Unassembled WGS sequence"/>
</dbReference>
<dbReference type="InterPro" id="IPR029063">
    <property type="entry name" value="SAM-dependent_MTases_sf"/>
</dbReference>
<proteinExistence type="predicted"/>
<dbReference type="InterPro" id="IPR013216">
    <property type="entry name" value="Methyltransf_11"/>
</dbReference>
<organism evidence="2 3">
    <name type="scientific">Sporothrix epigloea</name>
    <dbReference type="NCBI Taxonomy" id="1892477"/>
    <lineage>
        <taxon>Eukaryota</taxon>
        <taxon>Fungi</taxon>
        <taxon>Dikarya</taxon>
        <taxon>Ascomycota</taxon>
        <taxon>Pezizomycotina</taxon>
        <taxon>Sordariomycetes</taxon>
        <taxon>Sordariomycetidae</taxon>
        <taxon>Ophiostomatales</taxon>
        <taxon>Ophiostomataceae</taxon>
        <taxon>Sporothrix</taxon>
    </lineage>
</organism>
<dbReference type="PANTHER" id="PTHR44942:SF10">
    <property type="entry name" value="METHYLTRANSFERASE TYPE 11 DOMAIN-CONTAINING PROTEIN"/>
    <property type="match status" value="1"/>
</dbReference>
<evidence type="ECO:0000259" key="1">
    <source>
        <dbReference type="Pfam" id="PF08241"/>
    </source>
</evidence>
<comment type="caution">
    <text evidence="2">The sequence shown here is derived from an EMBL/GenBank/DDBJ whole genome shotgun (WGS) entry which is preliminary data.</text>
</comment>
<reference evidence="2 3" key="1">
    <citation type="submission" date="2024-01" db="EMBL/GenBank/DDBJ databases">
        <authorList>
            <person name="Allen C."/>
            <person name="Tagirdzhanova G."/>
        </authorList>
    </citation>
    <scope>NUCLEOTIDE SEQUENCE [LARGE SCALE GENOMIC DNA]</scope>
    <source>
        <strain evidence="2 3">CBS 573.63</strain>
    </source>
</reference>
<dbReference type="SUPFAM" id="SSF53335">
    <property type="entry name" value="S-adenosyl-L-methionine-dependent methyltransferases"/>
    <property type="match status" value="1"/>
</dbReference>
<dbReference type="Gene3D" id="3.40.50.150">
    <property type="entry name" value="Vaccinia Virus protein VP39"/>
    <property type="match status" value="1"/>
</dbReference>
<dbReference type="PANTHER" id="PTHR44942">
    <property type="entry name" value="METHYLTRANSF_11 DOMAIN-CONTAINING PROTEIN"/>
    <property type="match status" value="1"/>
</dbReference>
<evidence type="ECO:0000313" key="2">
    <source>
        <dbReference type="EMBL" id="CAK7274417.1"/>
    </source>
</evidence>
<gene>
    <name evidence="2" type="ORF">SEPCBS57363_006153</name>
</gene>
<sequence length="307" mass="33689">MPALQETTFSTYNAAQGKHYALARPDYHPSVYGYIVETHTSTGGQLDTLVDLGCGPGNCARSLAPHFAHVLGIDPAPGMIATAKELGGKTASGTPIQYGQGSASTFGKEGDLLIEDGTVDLIAVGNAAHWFDMQTFWQRSASILRSGGSVAIWTTGELRVHPESRCCEAVQAAMDTFFERDIEPYMNEGNRVVRNKYLDLLLPWTVPDPVACFPQTKFVRRDWTVGESFVTQGDPEIDMDKLEKMMSTSSPYTRWCEAHPGDVETENNILRKLRREVERILQGDGVVPGEERIKGLALGAVLIVKKI</sequence>
<dbReference type="Pfam" id="PF08241">
    <property type="entry name" value="Methyltransf_11"/>
    <property type="match status" value="1"/>
</dbReference>
<dbReference type="InterPro" id="IPR051052">
    <property type="entry name" value="Diverse_substrate_MTase"/>
</dbReference>
<evidence type="ECO:0000313" key="3">
    <source>
        <dbReference type="Proteomes" id="UP001642501"/>
    </source>
</evidence>
<keyword evidence="3" id="KW-1185">Reference proteome</keyword>
<dbReference type="CDD" id="cd02440">
    <property type="entry name" value="AdoMet_MTases"/>
    <property type="match status" value="1"/>
</dbReference>
<dbReference type="EMBL" id="CAWUOM010000166">
    <property type="protein sequence ID" value="CAK7274417.1"/>
    <property type="molecule type" value="Genomic_DNA"/>
</dbReference>
<accession>A0ABP0E1U4</accession>
<feature type="domain" description="Methyltransferase type 11" evidence="1">
    <location>
        <begin position="50"/>
        <end position="152"/>
    </location>
</feature>
<protein>
    <recommendedName>
        <fullName evidence="1">Methyltransferase type 11 domain-containing protein</fullName>
    </recommendedName>
</protein>
<name>A0ABP0E1U4_9PEZI</name>